<organism evidence="2 3">
    <name type="scientific">Sneathiella litorea</name>
    <dbReference type="NCBI Taxonomy" id="2606216"/>
    <lineage>
        <taxon>Bacteria</taxon>
        <taxon>Pseudomonadati</taxon>
        <taxon>Pseudomonadota</taxon>
        <taxon>Alphaproteobacteria</taxon>
        <taxon>Sneathiellales</taxon>
        <taxon>Sneathiellaceae</taxon>
        <taxon>Sneathiella</taxon>
    </lineage>
</organism>
<evidence type="ECO:0000313" key="2">
    <source>
        <dbReference type="EMBL" id="MZR30500.1"/>
    </source>
</evidence>
<comment type="caution">
    <text evidence="2">The sequence shown here is derived from an EMBL/GenBank/DDBJ whole genome shotgun (WGS) entry which is preliminary data.</text>
</comment>
<reference evidence="2 3" key="1">
    <citation type="submission" date="2019-12" db="EMBL/GenBank/DDBJ databases">
        <title>Snethiella sp. nov. sp. isolated from sea sand.</title>
        <authorList>
            <person name="Kim J."/>
            <person name="Jeong S.E."/>
            <person name="Jung H.S."/>
            <person name="Jeon C.O."/>
        </authorList>
    </citation>
    <scope>NUCLEOTIDE SEQUENCE [LARGE SCALE GENOMIC DNA]</scope>
    <source>
        <strain evidence="2 3">DP05</strain>
    </source>
</reference>
<proteinExistence type="predicted"/>
<feature type="transmembrane region" description="Helical" evidence="1">
    <location>
        <begin position="54"/>
        <end position="72"/>
    </location>
</feature>
<keyword evidence="1" id="KW-0812">Transmembrane</keyword>
<protein>
    <submittedName>
        <fullName evidence="2">DUF1467 family protein</fullName>
    </submittedName>
</protein>
<keyword evidence="3" id="KW-1185">Reference proteome</keyword>
<dbReference type="RefSeq" id="WP_161315079.1">
    <property type="nucleotide sequence ID" value="NZ_WTUW01000002.1"/>
</dbReference>
<feature type="transmembrane region" description="Helical" evidence="1">
    <location>
        <begin position="6"/>
        <end position="26"/>
    </location>
</feature>
<dbReference type="AlphaFoldDB" id="A0A6L8W7Y6"/>
<accession>A0A6L8W7Y6</accession>
<evidence type="ECO:0000313" key="3">
    <source>
        <dbReference type="Proteomes" id="UP000476030"/>
    </source>
</evidence>
<sequence length="86" mass="9807">MSLVGGIVIFCITWMVVLFTVLPWGVKPQNDEEGEIEPGTVESAPANPRIWKKFGITTVVTALIFIIFWTIIELELFDFRAFFQDI</sequence>
<dbReference type="EMBL" id="WTUW01000002">
    <property type="protein sequence ID" value="MZR30500.1"/>
    <property type="molecule type" value="Genomic_DNA"/>
</dbReference>
<name>A0A6L8W7Y6_9PROT</name>
<dbReference type="Proteomes" id="UP000476030">
    <property type="component" value="Unassembled WGS sequence"/>
</dbReference>
<dbReference type="Pfam" id="PF07330">
    <property type="entry name" value="DUF1467"/>
    <property type="match status" value="1"/>
</dbReference>
<gene>
    <name evidence="2" type="ORF">GQE98_07600</name>
</gene>
<keyword evidence="1" id="KW-1133">Transmembrane helix</keyword>
<dbReference type="InterPro" id="IPR009935">
    <property type="entry name" value="DUF1467"/>
</dbReference>
<keyword evidence="1" id="KW-0472">Membrane</keyword>
<evidence type="ECO:0000256" key="1">
    <source>
        <dbReference type="SAM" id="Phobius"/>
    </source>
</evidence>